<dbReference type="InterPro" id="IPR000868">
    <property type="entry name" value="Isochorismatase-like_dom"/>
</dbReference>
<dbReference type="SUPFAM" id="SSF52499">
    <property type="entry name" value="Isochorismatase-like hydrolases"/>
    <property type="match status" value="1"/>
</dbReference>
<organism evidence="4 5">
    <name type="scientific">Lepidopterella palustris CBS 459.81</name>
    <dbReference type="NCBI Taxonomy" id="1314670"/>
    <lineage>
        <taxon>Eukaryota</taxon>
        <taxon>Fungi</taxon>
        <taxon>Dikarya</taxon>
        <taxon>Ascomycota</taxon>
        <taxon>Pezizomycotina</taxon>
        <taxon>Dothideomycetes</taxon>
        <taxon>Pleosporomycetidae</taxon>
        <taxon>Mytilinidiales</taxon>
        <taxon>Argynnaceae</taxon>
        <taxon>Lepidopterella</taxon>
    </lineage>
</organism>
<dbReference type="Pfam" id="PF00857">
    <property type="entry name" value="Isochorismatase"/>
    <property type="match status" value="1"/>
</dbReference>
<dbReference type="GO" id="GO:0016787">
    <property type="term" value="F:hydrolase activity"/>
    <property type="evidence" value="ECO:0007669"/>
    <property type="project" value="UniProtKB-KW"/>
</dbReference>
<proteinExistence type="inferred from homology"/>
<protein>
    <submittedName>
        <fullName evidence="4">Isochorismatase hydrolase</fullName>
    </submittedName>
</protein>
<evidence type="ECO:0000313" key="4">
    <source>
        <dbReference type="EMBL" id="OCK78509.1"/>
    </source>
</evidence>
<dbReference type="EMBL" id="KV745055">
    <property type="protein sequence ID" value="OCK78509.1"/>
    <property type="molecule type" value="Genomic_DNA"/>
</dbReference>
<evidence type="ECO:0000259" key="3">
    <source>
        <dbReference type="Pfam" id="PF00857"/>
    </source>
</evidence>
<feature type="domain" description="Isochorismatase-like" evidence="3">
    <location>
        <begin position="7"/>
        <end position="166"/>
    </location>
</feature>
<dbReference type="OrthoDB" id="167809at2759"/>
<sequence>MASPTKTALIIIDMQNHFLPMTGLALPNIIKLNNFFASHSLPRIFTQHGHSVAELTPPFRNQLVRKWGLDNSIATGSHSPVVAKNTYDAFLNTELDDVLRRGGVQRVVVCGVMTDCCCDTTARTAFNKGYETWLVKDATGSANETQHKRGLAAFGFAFGDVVDTDEVVRRLC</sequence>
<evidence type="ECO:0000313" key="5">
    <source>
        <dbReference type="Proteomes" id="UP000250266"/>
    </source>
</evidence>
<reference evidence="4 5" key="1">
    <citation type="journal article" date="2016" name="Nat. Commun.">
        <title>Ectomycorrhizal ecology is imprinted in the genome of the dominant symbiotic fungus Cenococcum geophilum.</title>
        <authorList>
            <consortium name="DOE Joint Genome Institute"/>
            <person name="Peter M."/>
            <person name="Kohler A."/>
            <person name="Ohm R.A."/>
            <person name="Kuo A."/>
            <person name="Krutzmann J."/>
            <person name="Morin E."/>
            <person name="Arend M."/>
            <person name="Barry K.W."/>
            <person name="Binder M."/>
            <person name="Choi C."/>
            <person name="Clum A."/>
            <person name="Copeland A."/>
            <person name="Grisel N."/>
            <person name="Haridas S."/>
            <person name="Kipfer T."/>
            <person name="LaButti K."/>
            <person name="Lindquist E."/>
            <person name="Lipzen A."/>
            <person name="Maire R."/>
            <person name="Meier B."/>
            <person name="Mihaltcheva S."/>
            <person name="Molinier V."/>
            <person name="Murat C."/>
            <person name="Poggeler S."/>
            <person name="Quandt C.A."/>
            <person name="Sperisen C."/>
            <person name="Tritt A."/>
            <person name="Tisserant E."/>
            <person name="Crous P.W."/>
            <person name="Henrissat B."/>
            <person name="Nehls U."/>
            <person name="Egli S."/>
            <person name="Spatafora J.W."/>
            <person name="Grigoriev I.V."/>
            <person name="Martin F.M."/>
        </authorList>
    </citation>
    <scope>NUCLEOTIDE SEQUENCE [LARGE SCALE GENOMIC DNA]</scope>
    <source>
        <strain evidence="4 5">CBS 459.81</strain>
    </source>
</reference>
<dbReference type="Gene3D" id="3.40.50.850">
    <property type="entry name" value="Isochorismatase-like"/>
    <property type="match status" value="1"/>
</dbReference>
<accession>A0A8E2JDH7</accession>
<keyword evidence="5" id="KW-1185">Reference proteome</keyword>
<name>A0A8E2JDH7_9PEZI</name>
<gene>
    <name evidence="4" type="ORF">K432DRAFT_383811</name>
</gene>
<dbReference type="Proteomes" id="UP000250266">
    <property type="component" value="Unassembled WGS sequence"/>
</dbReference>
<dbReference type="InterPro" id="IPR036380">
    <property type="entry name" value="Isochorismatase-like_sf"/>
</dbReference>
<dbReference type="AlphaFoldDB" id="A0A8E2JDH7"/>
<dbReference type="PANTHER" id="PTHR43540">
    <property type="entry name" value="PEROXYUREIDOACRYLATE/UREIDOACRYLATE AMIDOHYDROLASE-RELATED"/>
    <property type="match status" value="1"/>
</dbReference>
<evidence type="ECO:0000256" key="2">
    <source>
        <dbReference type="ARBA" id="ARBA00022801"/>
    </source>
</evidence>
<dbReference type="PANTHER" id="PTHR43540:SF6">
    <property type="entry name" value="ISOCHORISMATASE-LIKE DOMAIN-CONTAINING PROTEIN"/>
    <property type="match status" value="1"/>
</dbReference>
<dbReference type="CDD" id="cd00431">
    <property type="entry name" value="cysteine_hydrolases"/>
    <property type="match status" value="1"/>
</dbReference>
<comment type="similarity">
    <text evidence="1">Belongs to the isochorismatase family.</text>
</comment>
<evidence type="ECO:0000256" key="1">
    <source>
        <dbReference type="ARBA" id="ARBA00006336"/>
    </source>
</evidence>
<dbReference type="InterPro" id="IPR050272">
    <property type="entry name" value="Isochorismatase-like_hydrls"/>
</dbReference>
<keyword evidence="2 4" id="KW-0378">Hydrolase</keyword>